<accession>A0ABW0U571</accession>
<evidence type="ECO:0000313" key="2">
    <source>
        <dbReference type="EMBL" id="MFC5627399.1"/>
    </source>
</evidence>
<feature type="compositionally biased region" description="Polar residues" evidence="1">
    <location>
        <begin position="103"/>
        <end position="112"/>
    </location>
</feature>
<protein>
    <submittedName>
        <fullName evidence="2">Spore coat protein YlbD</fullName>
    </submittedName>
</protein>
<keyword evidence="2" id="KW-0167">Capsid protein</keyword>
<feature type="region of interest" description="Disordered" evidence="1">
    <location>
        <begin position="103"/>
        <end position="122"/>
    </location>
</feature>
<comment type="caution">
    <text evidence="2">The sequence shown here is derived from an EMBL/GenBank/DDBJ whole genome shotgun (WGS) entry which is preliminary data.</text>
</comment>
<keyword evidence="3" id="KW-1185">Reference proteome</keyword>
<proteinExistence type="predicted"/>
<dbReference type="RefSeq" id="WP_270898423.1">
    <property type="nucleotide sequence ID" value="NZ_JBHSPF010000004.1"/>
</dbReference>
<dbReference type="InterPro" id="IPR025953">
    <property type="entry name" value="YlbD_coat"/>
</dbReference>
<evidence type="ECO:0000256" key="1">
    <source>
        <dbReference type="SAM" id="MobiDB-lite"/>
    </source>
</evidence>
<dbReference type="EMBL" id="JBHSPF010000004">
    <property type="protein sequence ID" value="MFC5627399.1"/>
    <property type="molecule type" value="Genomic_DNA"/>
</dbReference>
<name>A0ABW0U571_9BACI</name>
<reference evidence="3" key="1">
    <citation type="journal article" date="2019" name="Int. J. Syst. Evol. Microbiol.">
        <title>The Global Catalogue of Microorganisms (GCM) 10K type strain sequencing project: providing services to taxonomists for standard genome sequencing and annotation.</title>
        <authorList>
            <consortium name="The Broad Institute Genomics Platform"/>
            <consortium name="The Broad Institute Genome Sequencing Center for Infectious Disease"/>
            <person name="Wu L."/>
            <person name="Ma J."/>
        </authorList>
    </citation>
    <scope>NUCLEOTIDE SEQUENCE [LARGE SCALE GENOMIC DNA]</scope>
    <source>
        <strain evidence="3">CGMCC 1.15790</strain>
    </source>
</reference>
<organism evidence="2 3">
    <name type="scientific">Aliibacillus thermotolerans</name>
    <dbReference type="NCBI Taxonomy" id="1834418"/>
    <lineage>
        <taxon>Bacteria</taxon>
        <taxon>Bacillati</taxon>
        <taxon>Bacillota</taxon>
        <taxon>Bacilli</taxon>
        <taxon>Bacillales</taxon>
        <taxon>Bacillaceae</taxon>
        <taxon>Aliibacillus</taxon>
    </lineage>
</organism>
<sequence>MDREKLSPMLVSFREFLHQHPRLIAEVREGKRTWNELYQDWYVLGEDHEDWLAYKKENKNEKETESFAPILAMLKNINFDELQQHISQVNGVIGHVQKMLEQFQKSPRNDGSPQDPFTFREY</sequence>
<keyword evidence="2" id="KW-0946">Virion</keyword>
<dbReference type="Pfam" id="PF14071">
    <property type="entry name" value="YlbD_coat"/>
    <property type="match status" value="1"/>
</dbReference>
<evidence type="ECO:0000313" key="3">
    <source>
        <dbReference type="Proteomes" id="UP001596143"/>
    </source>
</evidence>
<gene>
    <name evidence="2" type="primary">ylbD</name>
    <name evidence="2" type="ORF">ACFPTR_00625</name>
</gene>
<dbReference type="Proteomes" id="UP001596143">
    <property type="component" value="Unassembled WGS sequence"/>
</dbReference>